<sequence>MFRVLRMALSAAAMLAIACGAAAAPVGYEDPHILRVESSPGQAIVTYTPEQIKTAFPQRVIETGTPWSEAGETIRYRGPDLKDVLDRSGLGDVRSIDVFAYDDFITAIRMDEITDYQPILAIERGCTAADHKSGRCADAQEFRSLDLADSGPYSIIWPLDQLPKSYTAGRNAIWVWFVVALRPSQ</sequence>
<evidence type="ECO:0000313" key="2">
    <source>
        <dbReference type="EMBL" id="MBW8724311.1"/>
    </source>
</evidence>
<dbReference type="AlphaFoldDB" id="A0A952KG04"/>
<accession>A0A952KG04</accession>
<protein>
    <recommendedName>
        <fullName evidence="4">Oxidoreductase molybdopterin-binding domain-containing protein</fullName>
    </recommendedName>
</protein>
<organism evidence="2 3">
    <name type="scientific">Inquilinus limosus</name>
    <dbReference type="NCBI Taxonomy" id="171674"/>
    <lineage>
        <taxon>Bacteria</taxon>
        <taxon>Pseudomonadati</taxon>
        <taxon>Pseudomonadota</taxon>
        <taxon>Alphaproteobacteria</taxon>
        <taxon>Rhodospirillales</taxon>
        <taxon>Rhodospirillaceae</taxon>
        <taxon>Inquilinus</taxon>
    </lineage>
</organism>
<evidence type="ECO:0000256" key="1">
    <source>
        <dbReference type="SAM" id="SignalP"/>
    </source>
</evidence>
<comment type="caution">
    <text evidence="2">The sequence shown here is derived from an EMBL/GenBank/DDBJ whole genome shotgun (WGS) entry which is preliminary data.</text>
</comment>
<evidence type="ECO:0008006" key="4">
    <source>
        <dbReference type="Google" id="ProtNLM"/>
    </source>
</evidence>
<feature type="signal peptide" evidence="1">
    <location>
        <begin position="1"/>
        <end position="23"/>
    </location>
</feature>
<gene>
    <name evidence="2" type="ORF">JF625_04025</name>
</gene>
<evidence type="ECO:0000313" key="3">
    <source>
        <dbReference type="Proteomes" id="UP000700706"/>
    </source>
</evidence>
<dbReference type="Proteomes" id="UP000700706">
    <property type="component" value="Unassembled WGS sequence"/>
</dbReference>
<dbReference type="PROSITE" id="PS51257">
    <property type="entry name" value="PROKAR_LIPOPROTEIN"/>
    <property type="match status" value="1"/>
</dbReference>
<keyword evidence="1" id="KW-0732">Signal</keyword>
<proteinExistence type="predicted"/>
<name>A0A952KG04_9PROT</name>
<reference evidence="2" key="1">
    <citation type="submission" date="2020-06" db="EMBL/GenBank/DDBJ databases">
        <title>Stable isotope informed genome-resolved metagenomics uncovers potential trophic interactions in rhizosphere soil.</title>
        <authorList>
            <person name="Starr E.P."/>
            <person name="Shi S."/>
            <person name="Blazewicz S.J."/>
            <person name="Koch B.J."/>
            <person name="Probst A.J."/>
            <person name="Hungate B.A."/>
            <person name="Pett-Ridge J."/>
            <person name="Firestone M.K."/>
            <person name="Banfield J.F."/>
        </authorList>
    </citation>
    <scope>NUCLEOTIDE SEQUENCE</scope>
    <source>
        <strain evidence="2">YM_69_17</strain>
    </source>
</reference>
<dbReference type="InterPro" id="IPR036374">
    <property type="entry name" value="OxRdtase_Mopterin-bd_sf"/>
</dbReference>
<feature type="chain" id="PRO_5037245382" description="Oxidoreductase molybdopterin-binding domain-containing protein" evidence="1">
    <location>
        <begin position="24"/>
        <end position="185"/>
    </location>
</feature>
<dbReference type="EMBL" id="JAEKLZ010000093">
    <property type="protein sequence ID" value="MBW8724311.1"/>
    <property type="molecule type" value="Genomic_DNA"/>
</dbReference>
<dbReference type="SUPFAM" id="SSF56524">
    <property type="entry name" value="Oxidoreductase molybdopterin-binding domain"/>
    <property type="match status" value="1"/>
</dbReference>